<dbReference type="AlphaFoldDB" id="A0A0M2SXT7"/>
<feature type="domain" description="Methyltransferase type 11" evidence="1">
    <location>
        <begin position="40"/>
        <end position="139"/>
    </location>
</feature>
<name>A0A0M2SXT7_9BACI</name>
<dbReference type="OrthoDB" id="8936324at2"/>
<evidence type="ECO:0000313" key="2">
    <source>
        <dbReference type="EMBL" id="KKK38521.1"/>
    </source>
</evidence>
<keyword evidence="2" id="KW-0808">Transferase</keyword>
<dbReference type="GO" id="GO:0008757">
    <property type="term" value="F:S-adenosylmethionine-dependent methyltransferase activity"/>
    <property type="evidence" value="ECO:0007669"/>
    <property type="project" value="InterPro"/>
</dbReference>
<dbReference type="RefSeq" id="WP_046523212.1">
    <property type="nucleotide sequence ID" value="NZ_LAYY01000007.1"/>
</dbReference>
<dbReference type="Pfam" id="PF08241">
    <property type="entry name" value="Methyltransf_11"/>
    <property type="match status" value="1"/>
</dbReference>
<protein>
    <submittedName>
        <fullName evidence="2">SAM-dependent methyltransferase</fullName>
    </submittedName>
</protein>
<comment type="caution">
    <text evidence="2">The sequence shown here is derived from an EMBL/GenBank/DDBJ whole genome shotgun (WGS) entry which is preliminary data.</text>
</comment>
<dbReference type="InterPro" id="IPR013216">
    <property type="entry name" value="Methyltransf_11"/>
</dbReference>
<accession>A0A0M2SXT7</accession>
<evidence type="ECO:0000259" key="1">
    <source>
        <dbReference type="Pfam" id="PF08241"/>
    </source>
</evidence>
<dbReference type="PANTHER" id="PTHR43861">
    <property type="entry name" value="TRANS-ACONITATE 2-METHYLTRANSFERASE-RELATED"/>
    <property type="match status" value="1"/>
</dbReference>
<dbReference type="GO" id="GO:0032259">
    <property type="term" value="P:methylation"/>
    <property type="evidence" value="ECO:0007669"/>
    <property type="project" value="UniProtKB-KW"/>
</dbReference>
<organism evidence="2 3">
    <name type="scientific">Mesobacillus campisalis</name>
    <dbReference type="NCBI Taxonomy" id="1408103"/>
    <lineage>
        <taxon>Bacteria</taxon>
        <taxon>Bacillati</taxon>
        <taxon>Bacillota</taxon>
        <taxon>Bacilli</taxon>
        <taxon>Bacillales</taxon>
        <taxon>Bacillaceae</taxon>
        <taxon>Mesobacillus</taxon>
    </lineage>
</organism>
<gene>
    <name evidence="2" type="ORF">WQ57_07910</name>
</gene>
<dbReference type="CDD" id="cd02440">
    <property type="entry name" value="AdoMet_MTases"/>
    <property type="match status" value="1"/>
</dbReference>
<sequence>MMKYTGERVIPDLMKPANSLLLEHLARYQFSSYYMHGRALDIACGSGYGSHMLAKLTKKRISELVAVDSDPETILYANKRYNHQKVRFHCEDAADPLLPQKLGTFDVIVTFETYEHVADEQQLLANLYAMLNPGGTLILSTPFGQGRGKPCGQPFHVHQLTVEEFHDLFPQYSEVKFYRQIGVLIEPPRPDQKYPLGIAVCTK</sequence>
<dbReference type="PATRIC" id="fig|1408103.3.peg.1783"/>
<dbReference type="SUPFAM" id="SSF53335">
    <property type="entry name" value="S-adenosyl-L-methionine-dependent methyltransferases"/>
    <property type="match status" value="1"/>
</dbReference>
<reference evidence="2 3" key="1">
    <citation type="submission" date="2015-04" db="EMBL/GenBank/DDBJ databases">
        <title>Taxonomic description and genome sequence of Bacillus campisalis sp. nov., a novel member of the genus Bacillus isolated from solar saltern.</title>
        <authorList>
            <person name="Mathan Kumar R."/>
            <person name="Kaur G."/>
            <person name="Kumar A."/>
            <person name="Singh N.K."/>
            <person name="Kaur N."/>
            <person name="Kumar N."/>
            <person name="Mayilraj S."/>
        </authorList>
    </citation>
    <scope>NUCLEOTIDE SEQUENCE [LARGE SCALE GENOMIC DNA]</scope>
    <source>
        <strain evidence="2 3">SA2-6</strain>
    </source>
</reference>
<keyword evidence="3" id="KW-1185">Reference proteome</keyword>
<dbReference type="InterPro" id="IPR029063">
    <property type="entry name" value="SAM-dependent_MTases_sf"/>
</dbReference>
<dbReference type="EMBL" id="LAYY01000007">
    <property type="protein sequence ID" value="KKK38521.1"/>
    <property type="molecule type" value="Genomic_DNA"/>
</dbReference>
<evidence type="ECO:0000313" key="3">
    <source>
        <dbReference type="Proteomes" id="UP000034166"/>
    </source>
</evidence>
<dbReference type="Proteomes" id="UP000034166">
    <property type="component" value="Unassembled WGS sequence"/>
</dbReference>
<proteinExistence type="predicted"/>
<keyword evidence="2" id="KW-0489">Methyltransferase</keyword>
<dbReference type="Gene3D" id="3.40.50.150">
    <property type="entry name" value="Vaccinia Virus protein VP39"/>
    <property type="match status" value="1"/>
</dbReference>